<accession>A0A6L2ZK74</accession>
<name>A0A6L2ZK74_9ZZZZ</name>
<evidence type="ECO:0000256" key="1">
    <source>
        <dbReference type="SAM" id="MobiDB-lite"/>
    </source>
</evidence>
<dbReference type="GO" id="GO:0006351">
    <property type="term" value="P:DNA-templated transcription"/>
    <property type="evidence" value="ECO:0007669"/>
    <property type="project" value="InterPro"/>
</dbReference>
<feature type="region of interest" description="Disordered" evidence="1">
    <location>
        <begin position="19"/>
        <end position="55"/>
    </location>
</feature>
<dbReference type="InterPro" id="IPR001205">
    <property type="entry name" value="RNA-dir_pol_C"/>
</dbReference>
<dbReference type="GO" id="GO:0003968">
    <property type="term" value="F:RNA-directed RNA polymerase activity"/>
    <property type="evidence" value="ECO:0007669"/>
    <property type="project" value="UniProtKB-KW"/>
</dbReference>
<sequence>MAKRSTPAFLAEIKAKIDGAKSASRTQAQKRKDAQKTETRLQRRKSKSDLKEEARNQSISIPDYVKVMAFDSLEWKAATECDVSFGARKDKNGNDINESLSSLLKHARGIEKNHTRAKQSEREKWARDISPQMLRDALFNSIPEGPIKDFERKFYIKWGDYRSLAWANWCETLWDYYKPREFKPDADVWAVVKDFVTWELLTSRGRFEEDFVEPIRDDAKAFETVTVDKNSGMPFAIRKWAENEHIVDYYTKMAGAMIDGEFPHEWFMNTYNVDETTARLSTASLMFTRRQTNGGLDENLSPTRPDGKASVKMRAVQAPPKADAIAGKHFIDPFLDRMKEIESYAGLAGADNIGVFMHEQLLNYEFSFEGDFSAFDQSCQRALMNEVIDVIKACFDPIFSRYFEMIREWYPTMWAITPSGVTTGEHGLFSGCAWTSVIGTLANRLTTLYTLFRMGIDASDQNNIEHLCFGDDIALFSNQKINIEEFEAYQQECGMDCNKSKQEQSEGPERFITFLGYRHYANIHPELDKDYIGIFPIMRTQLCFLERYTDDLSAVTSAMGITARTFDIMRYTCKLENLRNHPNRMNALDVFLKFGMPLEHILYSGEVPSELRVGRRSRGVLFSEHWLMSEEVYKLAESYPNGTNRNKLDPTTGDLLRLETALANS</sequence>
<evidence type="ECO:0000313" key="3">
    <source>
        <dbReference type="EMBL" id="GFM95145.1"/>
    </source>
</evidence>
<dbReference type="AlphaFoldDB" id="A0A6L2ZK74"/>
<dbReference type="InterPro" id="IPR043502">
    <property type="entry name" value="DNA/RNA_pol_sf"/>
</dbReference>
<comment type="caution">
    <text evidence="3">The sequence shown here is derived from an EMBL/GenBank/DDBJ whole genome shotgun (WGS) entry which is preliminary data.</text>
</comment>
<dbReference type="GO" id="GO:0039694">
    <property type="term" value="P:viral RNA genome replication"/>
    <property type="evidence" value="ECO:0007669"/>
    <property type="project" value="InterPro"/>
</dbReference>
<organism evidence="3">
    <name type="scientific">viral metagenome</name>
    <dbReference type="NCBI Taxonomy" id="1070528"/>
    <lineage>
        <taxon>unclassified sequences</taxon>
        <taxon>metagenomes</taxon>
        <taxon>organismal metagenomes</taxon>
    </lineage>
</organism>
<keyword evidence="3" id="KW-0808">Transferase</keyword>
<dbReference type="GO" id="GO:0003723">
    <property type="term" value="F:RNA binding"/>
    <property type="evidence" value="ECO:0007669"/>
    <property type="project" value="InterPro"/>
</dbReference>
<dbReference type="EMBL" id="BLWB01000020">
    <property type="protein sequence ID" value="GFM95145.1"/>
    <property type="molecule type" value="Genomic_RNA"/>
</dbReference>
<feature type="compositionally biased region" description="Basic and acidic residues" evidence="1">
    <location>
        <begin position="30"/>
        <end position="55"/>
    </location>
</feature>
<gene>
    <name evidence="3" type="ORF">MMARV_C020P6</name>
</gene>
<evidence type="ECO:0000259" key="2">
    <source>
        <dbReference type="PROSITE" id="PS50507"/>
    </source>
</evidence>
<dbReference type="InterPro" id="IPR043128">
    <property type="entry name" value="Rev_trsase/Diguanyl_cyclase"/>
</dbReference>
<protein>
    <submittedName>
        <fullName evidence="3">RNA-dependent RNA polymerase</fullName>
    </submittedName>
</protein>
<reference evidence="3" key="1">
    <citation type="submission" date="2020-05" db="EMBL/GenBank/DDBJ databases">
        <title>Diverged and active partitiviruses in Lichen.</title>
        <authorList>
            <person name="Urayama S."/>
            <person name="Doi N."/>
            <person name="Kondo F."/>
            <person name="Chiba Y."/>
            <person name="Takaki Y."/>
            <person name="Hirai M."/>
            <person name="Minegishi Y."/>
            <person name="Hagiwara D."/>
            <person name="Nunoura T."/>
        </authorList>
    </citation>
    <scope>NUCLEOTIDE SEQUENCE</scope>
</reference>
<keyword evidence="3" id="KW-0548">Nucleotidyltransferase</keyword>
<dbReference type="PROSITE" id="PS50507">
    <property type="entry name" value="RDRP_SSRNA_POS"/>
    <property type="match status" value="1"/>
</dbReference>
<keyword evidence="3" id="KW-0696">RNA-directed RNA polymerase</keyword>
<dbReference type="InterPro" id="IPR007094">
    <property type="entry name" value="RNA-dir_pol_PSvirus"/>
</dbReference>
<feature type="domain" description="RdRp catalytic" evidence="2">
    <location>
        <begin position="365"/>
        <end position="485"/>
    </location>
</feature>
<dbReference type="Gene3D" id="3.30.70.270">
    <property type="match status" value="1"/>
</dbReference>
<proteinExistence type="predicted"/>
<dbReference type="Pfam" id="PF00680">
    <property type="entry name" value="RdRP_1"/>
    <property type="match status" value="1"/>
</dbReference>
<dbReference type="SUPFAM" id="SSF56672">
    <property type="entry name" value="DNA/RNA polymerases"/>
    <property type="match status" value="1"/>
</dbReference>